<keyword evidence="11" id="KW-1185">Reference proteome</keyword>
<dbReference type="GO" id="GO:0010906">
    <property type="term" value="P:regulation of glucose metabolic process"/>
    <property type="evidence" value="ECO:0007669"/>
    <property type="project" value="TreeGrafter"/>
</dbReference>
<keyword evidence="2 7" id="KW-0808">Transferase</keyword>
<dbReference type="AlphaFoldDB" id="A0A5N3X967"/>
<dbReference type="InterPro" id="IPR039028">
    <property type="entry name" value="BCKD/PDK"/>
</dbReference>
<dbReference type="Pfam" id="PF10436">
    <property type="entry name" value="BCDHK_Adom3"/>
    <property type="match status" value="1"/>
</dbReference>
<protein>
    <recommendedName>
        <fullName evidence="7">Protein-serine/threonine kinase</fullName>
        <ecNumber evidence="7">2.7.11.-</ecNumber>
    </recommendedName>
</protein>
<evidence type="ECO:0000256" key="5">
    <source>
        <dbReference type="ARBA" id="ARBA00022840"/>
    </source>
</evidence>
<dbReference type="GO" id="GO:0005524">
    <property type="term" value="F:ATP binding"/>
    <property type="evidence" value="ECO:0007669"/>
    <property type="project" value="UniProtKB-UniRule"/>
</dbReference>
<comment type="subcellular location">
    <subcellularLocation>
        <location evidence="7">Mitochondrion matrix</location>
    </subcellularLocation>
</comment>
<keyword evidence="4 7" id="KW-0418">Kinase</keyword>
<dbReference type="Proteomes" id="UP000326062">
    <property type="component" value="Chromosome 13"/>
</dbReference>
<evidence type="ECO:0000313" key="11">
    <source>
        <dbReference type="Proteomes" id="UP000326062"/>
    </source>
</evidence>
<evidence type="ECO:0000256" key="8">
    <source>
        <dbReference type="SAM" id="MobiDB-lite"/>
    </source>
</evidence>
<evidence type="ECO:0000256" key="1">
    <source>
        <dbReference type="ARBA" id="ARBA00006155"/>
    </source>
</evidence>
<organism evidence="10 11">
    <name type="scientific">Muntiacus reevesi</name>
    <name type="common">Reeves' muntjac</name>
    <name type="synonym">Cervus reevesi</name>
    <dbReference type="NCBI Taxonomy" id="9886"/>
    <lineage>
        <taxon>Eukaryota</taxon>
        <taxon>Metazoa</taxon>
        <taxon>Chordata</taxon>
        <taxon>Craniata</taxon>
        <taxon>Vertebrata</taxon>
        <taxon>Euteleostomi</taxon>
        <taxon>Mammalia</taxon>
        <taxon>Eutheria</taxon>
        <taxon>Laurasiatheria</taxon>
        <taxon>Artiodactyla</taxon>
        <taxon>Ruminantia</taxon>
        <taxon>Pecora</taxon>
        <taxon>Cervidae</taxon>
        <taxon>Muntiacinae</taxon>
        <taxon>Muntiacus</taxon>
    </lineage>
</organism>
<dbReference type="GO" id="GO:0004740">
    <property type="term" value="F:pyruvate dehydrogenase (acetyl-transferring) kinase activity"/>
    <property type="evidence" value="ECO:0007669"/>
    <property type="project" value="TreeGrafter"/>
</dbReference>
<feature type="non-terminal residue" evidence="10">
    <location>
        <position position="1"/>
    </location>
</feature>
<dbReference type="EC" id="2.7.11.-" evidence="7"/>
<reference evidence="10 11" key="1">
    <citation type="submission" date="2019-06" db="EMBL/GenBank/DDBJ databases">
        <title>Discovery of a novel chromosome fission-fusion reversal in muntjac.</title>
        <authorList>
            <person name="Mudd A.B."/>
            <person name="Bredeson J.V."/>
            <person name="Baum R."/>
            <person name="Hockemeyer D."/>
            <person name="Rokhsar D.S."/>
        </authorList>
    </citation>
    <scope>NUCLEOTIDE SEQUENCE [LARGE SCALE GENOMIC DNA]</scope>
    <source>
        <strain evidence="10">UCam_UCB_Mr</strain>
        <tissue evidence="10">Fibroblast cell line</tissue>
    </source>
</reference>
<feature type="compositionally biased region" description="Basic and acidic residues" evidence="8">
    <location>
        <begin position="309"/>
        <end position="343"/>
    </location>
</feature>
<dbReference type="GO" id="GO:0005759">
    <property type="term" value="C:mitochondrial matrix"/>
    <property type="evidence" value="ECO:0007669"/>
    <property type="project" value="UniProtKB-SubCell"/>
</dbReference>
<evidence type="ECO:0000256" key="2">
    <source>
        <dbReference type="ARBA" id="ARBA00022679"/>
    </source>
</evidence>
<keyword evidence="3 7" id="KW-0547">Nucleotide-binding</keyword>
<proteinExistence type="inferred from homology"/>
<accession>A0A5N3X967</accession>
<dbReference type="InterPro" id="IPR036784">
    <property type="entry name" value="AK/P_DHK_N_sf"/>
</dbReference>
<keyword evidence="5 7" id="KW-0067">ATP-binding</keyword>
<dbReference type="InterPro" id="IPR036890">
    <property type="entry name" value="HATPase_C_sf"/>
</dbReference>
<dbReference type="SUPFAM" id="SSF55874">
    <property type="entry name" value="ATPase domain of HSP90 chaperone/DNA topoisomerase II/histidine kinase"/>
    <property type="match status" value="1"/>
</dbReference>
<dbReference type="InterPro" id="IPR018955">
    <property type="entry name" value="BCDHK/PDK_N"/>
</dbReference>
<keyword evidence="6 7" id="KW-0496">Mitochondrion</keyword>
<comment type="similarity">
    <text evidence="1 7">Belongs to the PDK/BCKDK protein kinase family.</text>
</comment>
<name>A0A5N3X967_MUNRE</name>
<dbReference type="EMBL" id="VCEB01000015">
    <property type="protein sequence ID" value="KAB0369696.1"/>
    <property type="molecule type" value="Genomic_DNA"/>
</dbReference>
<evidence type="ECO:0000256" key="6">
    <source>
        <dbReference type="ARBA" id="ARBA00023128"/>
    </source>
</evidence>
<sequence length="343" mass="39565">VPGSLSWFLSFSPSLHLPLSFFYLFSRPTSCRSGGSRRFPLLVLWSLHPQGRDDVCEKASYMFLRKVLPVPLANTVREVNLLQEDLLNHPLVGLVQSCPEDPRVLDNFLQVLIKVRNKHNDVAPTMAQGVIEYKKFGFDPFISNVCETAKTLCEQCYLVPPELEVEEFSAKAPNKPIQVVYVPSHLFPMLFELFKNSMRATVKPYEDRKEGTNLTYRWWVPLRKIDRLFHYMYSTTLRPSLELTRAAPLVGFGYGLPISRLYARYFQGDLKLYSIEGVVTDAVVYFNALSSEALERLLAFNKSTWRPYKSTDEADDWRNPSREPRDASEYKAKQDKMKADRTL</sequence>
<feature type="region of interest" description="Disordered" evidence="8">
    <location>
        <begin position="308"/>
        <end position="343"/>
    </location>
</feature>
<dbReference type="Gene3D" id="3.30.565.10">
    <property type="entry name" value="Histidine kinase-like ATPase, C-terminal domain"/>
    <property type="match status" value="2"/>
</dbReference>
<evidence type="ECO:0000256" key="4">
    <source>
        <dbReference type="ARBA" id="ARBA00022777"/>
    </source>
</evidence>
<gene>
    <name evidence="10" type="ORF">FD755_018689</name>
</gene>
<comment type="caution">
    <text evidence="10">The sequence shown here is derived from an EMBL/GenBank/DDBJ whole genome shotgun (WGS) entry which is preliminary data.</text>
</comment>
<dbReference type="SUPFAM" id="SSF69012">
    <property type="entry name" value="alpha-ketoacid dehydrogenase kinase, N-terminal domain"/>
    <property type="match status" value="1"/>
</dbReference>
<evidence type="ECO:0000259" key="9">
    <source>
        <dbReference type="Pfam" id="PF10436"/>
    </source>
</evidence>
<evidence type="ECO:0000313" key="10">
    <source>
        <dbReference type="EMBL" id="KAB0369696.1"/>
    </source>
</evidence>
<dbReference type="Gene3D" id="1.20.140.20">
    <property type="entry name" value="Alpha-ketoacid/pyruvate dehydrogenase kinase, N-terminal domain"/>
    <property type="match status" value="1"/>
</dbReference>
<feature type="domain" description="Branched-chain alpha-ketoacid dehydrogenase kinase/Pyruvate dehydrogenase kinase N-terminal" evidence="9">
    <location>
        <begin position="56"/>
        <end position="134"/>
    </location>
</feature>
<evidence type="ECO:0000256" key="7">
    <source>
        <dbReference type="RuleBase" id="RU366032"/>
    </source>
</evidence>
<evidence type="ECO:0000256" key="3">
    <source>
        <dbReference type="ARBA" id="ARBA00022741"/>
    </source>
</evidence>
<dbReference type="PANTHER" id="PTHR11947">
    <property type="entry name" value="PYRUVATE DEHYDROGENASE KINASE"/>
    <property type="match status" value="1"/>
</dbReference>
<dbReference type="PANTHER" id="PTHR11947:SF21">
    <property type="entry name" value="[PYRUVATE DEHYDROGENASE (ACETYL-TRANSFERRING)] KINASE ISOZYME 3, MITOCHONDRIAL"/>
    <property type="match status" value="1"/>
</dbReference>